<feature type="region of interest" description="Disordered" evidence="1">
    <location>
        <begin position="1"/>
        <end position="129"/>
    </location>
</feature>
<gene>
    <name evidence="3" type="primary">LOC139084698</name>
</gene>
<dbReference type="Proteomes" id="UP001652662">
    <property type="component" value="Chromosome 7"/>
</dbReference>
<accession>A0ABM4Q5I4</accession>
<proteinExistence type="predicted"/>
<dbReference type="GeneID" id="139084698"/>
<organism evidence="2 3">
    <name type="scientific">Equus przewalskii</name>
    <name type="common">Przewalski's horse</name>
    <name type="synonym">Equus caballus przewalskii</name>
    <dbReference type="NCBI Taxonomy" id="9798"/>
    <lineage>
        <taxon>Eukaryota</taxon>
        <taxon>Metazoa</taxon>
        <taxon>Chordata</taxon>
        <taxon>Craniata</taxon>
        <taxon>Vertebrata</taxon>
        <taxon>Euteleostomi</taxon>
        <taxon>Mammalia</taxon>
        <taxon>Eutheria</taxon>
        <taxon>Laurasiatheria</taxon>
        <taxon>Perissodactyla</taxon>
        <taxon>Equidae</taxon>
        <taxon>Equus</taxon>
    </lineage>
</organism>
<sequence length="129" mass="13217">MRPPPGRGETLLMNNSLPPHGLCGHPSSLSALHEYAKKGRAGAKRPLAGPAPSAPGGAGVPGPLAFRLPAAHLCRRVSRPSEGSPRAPGPEGPPRSSRRREGRRGAGLDEDPNGLQLGAPGLHSGCLLK</sequence>
<keyword evidence="2" id="KW-1185">Reference proteome</keyword>
<reference evidence="3" key="1">
    <citation type="submission" date="2025-08" db="UniProtKB">
        <authorList>
            <consortium name="RefSeq"/>
        </authorList>
    </citation>
    <scope>IDENTIFICATION</scope>
    <source>
        <tissue evidence="3">Blood</tissue>
    </source>
</reference>
<name>A0ABM4Q5I4_EQUPR</name>
<evidence type="ECO:0000313" key="2">
    <source>
        <dbReference type="Proteomes" id="UP001652662"/>
    </source>
</evidence>
<protein>
    <submittedName>
        <fullName evidence="3">Collagen alpha-2(I) chain-like isoform X2</fullName>
    </submittedName>
</protein>
<evidence type="ECO:0000313" key="3">
    <source>
        <dbReference type="RefSeq" id="XP_070484709.1"/>
    </source>
</evidence>
<feature type="compositionally biased region" description="Low complexity" evidence="1">
    <location>
        <begin position="46"/>
        <end position="65"/>
    </location>
</feature>
<dbReference type="RefSeq" id="XP_070484709.1">
    <property type="nucleotide sequence ID" value="XM_070628608.1"/>
</dbReference>
<evidence type="ECO:0000256" key="1">
    <source>
        <dbReference type="SAM" id="MobiDB-lite"/>
    </source>
</evidence>